<keyword evidence="5" id="KW-1185">Reference proteome</keyword>
<reference evidence="4" key="1">
    <citation type="submission" date="2020-10" db="EMBL/GenBank/DDBJ databases">
        <title>Sequencing the genomes of 1000 actinobacteria strains.</title>
        <authorList>
            <person name="Klenk H.-P."/>
        </authorList>
    </citation>
    <scope>NUCLEOTIDE SEQUENCE</scope>
    <source>
        <strain evidence="4">DSM 46832</strain>
    </source>
</reference>
<dbReference type="GO" id="GO:0046677">
    <property type="term" value="P:response to antibiotic"/>
    <property type="evidence" value="ECO:0007669"/>
    <property type="project" value="InterPro"/>
</dbReference>
<dbReference type="PROSITE" id="PS51318">
    <property type="entry name" value="TAT"/>
    <property type="match status" value="1"/>
</dbReference>
<gene>
    <name evidence="4" type="ORF">H4W31_007320</name>
</gene>
<proteinExistence type="predicted"/>
<accession>A0A927MDB9</accession>
<feature type="domain" description="Beta-lactamase class A catalytic" evidence="3">
    <location>
        <begin position="86"/>
        <end position="284"/>
    </location>
</feature>
<name>A0A927MDB9_9ACTN</name>
<dbReference type="GO" id="GO:0008800">
    <property type="term" value="F:beta-lactamase activity"/>
    <property type="evidence" value="ECO:0007669"/>
    <property type="project" value="InterPro"/>
</dbReference>
<dbReference type="Proteomes" id="UP000649753">
    <property type="component" value="Unassembled WGS sequence"/>
</dbReference>
<dbReference type="GO" id="GO:0030655">
    <property type="term" value="P:beta-lactam antibiotic catabolic process"/>
    <property type="evidence" value="ECO:0007669"/>
    <property type="project" value="InterPro"/>
</dbReference>
<dbReference type="EMBL" id="JADBEB010000001">
    <property type="protein sequence ID" value="MBE1491682.1"/>
    <property type="molecule type" value="Genomic_DNA"/>
</dbReference>
<dbReference type="InterPro" id="IPR045155">
    <property type="entry name" value="Beta-lactam_cat"/>
</dbReference>
<dbReference type="PANTHER" id="PTHR35333">
    <property type="entry name" value="BETA-LACTAMASE"/>
    <property type="match status" value="1"/>
</dbReference>
<evidence type="ECO:0000256" key="1">
    <source>
        <dbReference type="ARBA" id="ARBA00018879"/>
    </source>
</evidence>
<dbReference type="PANTHER" id="PTHR35333:SF3">
    <property type="entry name" value="BETA-LACTAMASE-TYPE TRANSPEPTIDASE FOLD CONTAINING PROTEIN"/>
    <property type="match status" value="1"/>
</dbReference>
<keyword evidence="4" id="KW-0378">Hydrolase</keyword>
<sequence>MAEQVTRRVAIGMGAAAATVVATGRAAVAAPSGPVQPAVSAGVEANRNKIRRKYNEQKTRAGGVWHSHIAMVNPAGALETIVEDDADHVTHGYSVQKLAVAVAVMDKIDRGELRLDQRLDLNADIILGGTGIYFLQTVWGDQVTVANFLTAMLLVSDNTAVRMCGRVVPALEINEILAAKGFIHTRVEPVANPNRFFLGVTTPRETHDLLWRLANKTLLSARSADFLLGILRWINGYHDGVRRNMSSAERSRVATKYGSDFDDLGAARHEAGIMFDANGAPTLTYALFADSLGDLDNYGATHPAVQAHAVLGRVLFNSIAATTNRTAKARHSVDPFRPVDGG</sequence>
<dbReference type="Gene3D" id="3.40.710.10">
    <property type="entry name" value="DD-peptidase/beta-lactamase superfamily"/>
    <property type="match status" value="1"/>
</dbReference>
<evidence type="ECO:0000256" key="2">
    <source>
        <dbReference type="ARBA" id="ARBA00030171"/>
    </source>
</evidence>
<evidence type="ECO:0000313" key="4">
    <source>
        <dbReference type="EMBL" id="MBE1491682.1"/>
    </source>
</evidence>
<dbReference type="InterPro" id="IPR012338">
    <property type="entry name" value="Beta-lactam/transpept-like"/>
</dbReference>
<dbReference type="SUPFAM" id="SSF56601">
    <property type="entry name" value="beta-lactamase/transpeptidase-like"/>
    <property type="match status" value="1"/>
</dbReference>
<dbReference type="RefSeq" id="WP_192770711.1">
    <property type="nucleotide sequence ID" value="NZ_JADBEB010000001.1"/>
</dbReference>
<dbReference type="AlphaFoldDB" id="A0A927MDB9"/>
<comment type="caution">
    <text evidence="4">The sequence shown here is derived from an EMBL/GenBank/DDBJ whole genome shotgun (WGS) entry which is preliminary data.</text>
</comment>
<evidence type="ECO:0000313" key="5">
    <source>
        <dbReference type="Proteomes" id="UP000649753"/>
    </source>
</evidence>
<dbReference type="InterPro" id="IPR006311">
    <property type="entry name" value="TAT_signal"/>
</dbReference>
<organism evidence="4 5">
    <name type="scientific">Plantactinospora soyae</name>
    <dbReference type="NCBI Taxonomy" id="1544732"/>
    <lineage>
        <taxon>Bacteria</taxon>
        <taxon>Bacillati</taxon>
        <taxon>Actinomycetota</taxon>
        <taxon>Actinomycetes</taxon>
        <taxon>Micromonosporales</taxon>
        <taxon>Micromonosporaceae</taxon>
        <taxon>Plantactinospora</taxon>
    </lineage>
</organism>
<protein>
    <recommendedName>
        <fullName evidence="1">Beta-lactamase</fullName>
    </recommendedName>
    <alternativeName>
        <fullName evidence="2">Penicillinase</fullName>
    </alternativeName>
</protein>
<evidence type="ECO:0000259" key="3">
    <source>
        <dbReference type="Pfam" id="PF13354"/>
    </source>
</evidence>
<dbReference type="InterPro" id="IPR000871">
    <property type="entry name" value="Beta-lactam_class-A"/>
</dbReference>
<dbReference type="Pfam" id="PF13354">
    <property type="entry name" value="Beta-lactamase2"/>
    <property type="match status" value="1"/>
</dbReference>